<reference evidence="1" key="1">
    <citation type="submission" date="2022-10" db="EMBL/GenBank/DDBJ databases">
        <title>Complete Genome of Trichothecium roseum strain YXFP-22015, a Plant Pathogen Isolated from Citrus.</title>
        <authorList>
            <person name="Wang Y."/>
            <person name="Zhu L."/>
        </authorList>
    </citation>
    <scope>NUCLEOTIDE SEQUENCE</scope>
    <source>
        <strain evidence="1">YXFP-22015</strain>
    </source>
</reference>
<evidence type="ECO:0000313" key="2">
    <source>
        <dbReference type="Proteomes" id="UP001163324"/>
    </source>
</evidence>
<keyword evidence="2" id="KW-1185">Reference proteome</keyword>
<dbReference type="EMBL" id="CM047941">
    <property type="protein sequence ID" value="KAI9903352.1"/>
    <property type="molecule type" value="Genomic_DNA"/>
</dbReference>
<evidence type="ECO:0000313" key="1">
    <source>
        <dbReference type="EMBL" id="KAI9903352.1"/>
    </source>
</evidence>
<dbReference type="Proteomes" id="UP001163324">
    <property type="component" value="Chromosome 2"/>
</dbReference>
<organism evidence="1 2">
    <name type="scientific">Trichothecium roseum</name>
    <dbReference type="NCBI Taxonomy" id="47278"/>
    <lineage>
        <taxon>Eukaryota</taxon>
        <taxon>Fungi</taxon>
        <taxon>Dikarya</taxon>
        <taxon>Ascomycota</taxon>
        <taxon>Pezizomycotina</taxon>
        <taxon>Sordariomycetes</taxon>
        <taxon>Hypocreomycetidae</taxon>
        <taxon>Hypocreales</taxon>
        <taxon>Hypocreales incertae sedis</taxon>
        <taxon>Trichothecium</taxon>
    </lineage>
</organism>
<proteinExistence type="predicted"/>
<gene>
    <name evidence="1" type="ORF">N3K66_002704</name>
</gene>
<protein>
    <submittedName>
        <fullName evidence="1">Uncharacterized protein</fullName>
    </submittedName>
</protein>
<comment type="caution">
    <text evidence="1">The sequence shown here is derived from an EMBL/GenBank/DDBJ whole genome shotgun (WGS) entry which is preliminary data.</text>
</comment>
<name>A0ACC0VBT8_9HYPO</name>
<sequence>MAPVGALLWRSLRVYQVYGANTGVGKTIFTTLLCNAAKEHWQQERVAYLKPVSTGPSSEADDEYVPHATPLRPTQAYIREAPMHICSLSTRLSEQKTPTDHEVLQGIQRHASSCAEHGAGWLFIETAGGVHSPSPAGSTQADLYTPLRVPVILVADSGLGGISLTISAFESLKIRGYDVESVLIFENDRYQNHEYLASYFKEHNVPVHYEAQPLDPSDNEQLERQRMKAYYKKASGSILGMLKHLDKCHHERVARLEDLSTSAHKHIWYPFTQHKQISPAKLTTTVSAYGDHFQTLVPQGDRNGNAPLLQPSFDGSASWWTQGLGHGNPRLTLAAAYAAGRYGHVMFAEAIHEPAMELASELLRTLKNPRMSRVFYSDNGSTGMEVAVKMALRASRLRYGWAASEGLEILGLKGSYHGDTIGAMDSAEPSVFTDNVEWYEGKGFWFDHPSIVCKDGKWHVRVPSEIGQSTAFDSLTDVFDLETRKGRGQHHQYANHVHDVLDRLRKQGRKFGALMMEPIVLGAGGMILVDPLYQRTLVDVVRENPQYFRTEAEDSSTQSGANDTKDWSGLPVVFDEVFTGLQRLGRFSSASFLGVHPDISVHAKLLTGGLVPLCTTLSSESIFKAFEGDEKSDALLHGHSYTAHPVGCQVALDTLRQLHTKDSQGGWDWAKRRVSSSPTRADTDMQSPWSLWSPSFVDWLSKQNGRVSGVWALGSVLAVELEAGEGASGYSSNAAVGVRQALFGGVNNAGEKWNVHCRVLGNVIYLMASQVTSQEGIKDLETLFKNVLDKM</sequence>
<accession>A0ACC0VBT8</accession>